<gene>
    <name evidence="4" type="ORF">DDJ31_01015</name>
    <name evidence="3" type="ORF">ELQ87_38220</name>
</gene>
<dbReference type="EMBL" id="CP029078">
    <property type="protein sequence ID" value="QCN83718.1"/>
    <property type="molecule type" value="Genomic_DNA"/>
</dbReference>
<dbReference type="AlphaFoldDB" id="A0A3Q9L0D5"/>
<keyword evidence="6" id="KW-1185">Reference proteome</keyword>
<dbReference type="EMBL" id="CP034687">
    <property type="protein sequence ID" value="AZS90259.1"/>
    <property type="molecule type" value="Genomic_DNA"/>
</dbReference>
<evidence type="ECO:0000313" key="3">
    <source>
        <dbReference type="EMBL" id="AZS90259.1"/>
    </source>
</evidence>
<reference evidence="3 5" key="2">
    <citation type="submission" date="2018-12" db="EMBL/GenBank/DDBJ databases">
        <title>Streptomyces griseoviridis F1-27 complete genome.</title>
        <authorList>
            <person name="Mariita R.M."/>
            <person name="Sello J.K."/>
        </authorList>
    </citation>
    <scope>NUCLEOTIDE SEQUENCE [LARGE SCALE GENOMIC DNA]</scope>
    <source>
        <strain evidence="3 5">F1-27</strain>
    </source>
</reference>
<dbReference type="KEGG" id="sgd:ELQ87_38220"/>
<protein>
    <submittedName>
        <fullName evidence="3">DUF2089 domain-containing protein</fullName>
    </submittedName>
    <submittedName>
        <fullName evidence="4">RNA polymerase subunit sigma-70</fullName>
    </submittedName>
</protein>
<evidence type="ECO:0000313" key="6">
    <source>
        <dbReference type="Proteomes" id="UP000501753"/>
    </source>
</evidence>
<dbReference type="Proteomes" id="UP000271291">
    <property type="component" value="Chromosome"/>
</dbReference>
<evidence type="ECO:0000313" key="4">
    <source>
        <dbReference type="EMBL" id="QCN83718.1"/>
    </source>
</evidence>
<sequence length="141" mass="15715">MTSENQCTHRKGREVESEGDQVDWQELTDLTQGRPFVVERVRLVGSGVAIEGEFEPPQLARLGSDDQVFVAAFVRSHGSIKEMERIFGVSYPTVKSRLKRIAEALDFVDTAPAPTGADIVDRLQRGEISAQEALDELERSR</sequence>
<feature type="region of interest" description="Disordered" evidence="1">
    <location>
        <begin position="1"/>
        <end position="23"/>
    </location>
</feature>
<reference evidence="4 6" key="1">
    <citation type="submission" date="2018-04" db="EMBL/GenBank/DDBJ databases">
        <title>Complete genome sequences of Streptomyces griseoviridis K61 and characterization of antagonistic properties of biological control agents.</title>
        <authorList>
            <person name="Mariita R.M."/>
            <person name="Sello J.K."/>
        </authorList>
    </citation>
    <scope>NUCLEOTIDE SEQUENCE [LARGE SCALE GENOMIC DNA]</scope>
    <source>
        <strain evidence="4 6">K61</strain>
    </source>
</reference>
<dbReference type="OrthoDB" id="9797643at2"/>
<proteinExistence type="predicted"/>
<evidence type="ECO:0000256" key="1">
    <source>
        <dbReference type="SAM" id="MobiDB-lite"/>
    </source>
</evidence>
<evidence type="ECO:0000313" key="5">
    <source>
        <dbReference type="Proteomes" id="UP000271291"/>
    </source>
</evidence>
<evidence type="ECO:0000259" key="2">
    <source>
        <dbReference type="Pfam" id="PF09862"/>
    </source>
</evidence>
<accession>A0A3Q9L0D5</accession>
<organism evidence="3 5">
    <name type="scientific">Streptomyces griseoviridis</name>
    <dbReference type="NCBI Taxonomy" id="45398"/>
    <lineage>
        <taxon>Bacteria</taxon>
        <taxon>Bacillati</taxon>
        <taxon>Actinomycetota</taxon>
        <taxon>Actinomycetes</taxon>
        <taxon>Kitasatosporales</taxon>
        <taxon>Streptomycetaceae</taxon>
        <taxon>Streptomyces</taxon>
    </lineage>
</organism>
<dbReference type="InterPro" id="IPR018658">
    <property type="entry name" value="DUF2089"/>
</dbReference>
<name>A0A3Q9L0D5_STRGD</name>
<feature type="domain" description="DUF2089" evidence="2">
    <location>
        <begin position="63"/>
        <end position="107"/>
    </location>
</feature>
<dbReference type="Proteomes" id="UP000501753">
    <property type="component" value="Chromosome"/>
</dbReference>
<dbReference type="Pfam" id="PF09862">
    <property type="entry name" value="DUF2089"/>
    <property type="match status" value="1"/>
</dbReference>